<comment type="caution">
    <text evidence="1">The sequence shown here is derived from an EMBL/GenBank/DDBJ whole genome shotgun (WGS) entry which is preliminary data.</text>
</comment>
<evidence type="ECO:0000313" key="2">
    <source>
        <dbReference type="Proteomes" id="UP000828390"/>
    </source>
</evidence>
<sequence>MVKRYPDELGGYSTDHLDDIYARLYTAECTWPPRVDVTYVSNLTLLNGTFQSDADVGVNRTRFTVS</sequence>
<organism evidence="1 2">
    <name type="scientific">Dreissena polymorpha</name>
    <name type="common">Zebra mussel</name>
    <name type="synonym">Mytilus polymorpha</name>
    <dbReference type="NCBI Taxonomy" id="45954"/>
    <lineage>
        <taxon>Eukaryota</taxon>
        <taxon>Metazoa</taxon>
        <taxon>Spiralia</taxon>
        <taxon>Lophotrochozoa</taxon>
        <taxon>Mollusca</taxon>
        <taxon>Bivalvia</taxon>
        <taxon>Autobranchia</taxon>
        <taxon>Heteroconchia</taxon>
        <taxon>Euheterodonta</taxon>
        <taxon>Imparidentia</taxon>
        <taxon>Neoheterodontei</taxon>
        <taxon>Myida</taxon>
        <taxon>Dreissenoidea</taxon>
        <taxon>Dreissenidae</taxon>
        <taxon>Dreissena</taxon>
    </lineage>
</organism>
<evidence type="ECO:0000313" key="1">
    <source>
        <dbReference type="EMBL" id="KAH3891977.1"/>
    </source>
</evidence>
<dbReference type="AlphaFoldDB" id="A0A9D4S6U0"/>
<gene>
    <name evidence="1" type="ORF">DPMN_016087</name>
</gene>
<name>A0A9D4S6U0_DREPO</name>
<reference evidence="1" key="2">
    <citation type="submission" date="2020-11" db="EMBL/GenBank/DDBJ databases">
        <authorList>
            <person name="McCartney M.A."/>
            <person name="Auch B."/>
            <person name="Kono T."/>
            <person name="Mallez S."/>
            <person name="Becker A."/>
            <person name="Gohl D.M."/>
            <person name="Silverstein K.A.T."/>
            <person name="Koren S."/>
            <person name="Bechman K.B."/>
            <person name="Herman A."/>
            <person name="Abrahante J.E."/>
            <person name="Garbe J."/>
        </authorList>
    </citation>
    <scope>NUCLEOTIDE SEQUENCE</scope>
    <source>
        <strain evidence="1">Duluth1</strain>
        <tissue evidence="1">Whole animal</tissue>
    </source>
</reference>
<reference evidence="1" key="1">
    <citation type="journal article" date="2019" name="bioRxiv">
        <title>The Genome of the Zebra Mussel, Dreissena polymorpha: A Resource for Invasive Species Research.</title>
        <authorList>
            <person name="McCartney M.A."/>
            <person name="Auch B."/>
            <person name="Kono T."/>
            <person name="Mallez S."/>
            <person name="Zhang Y."/>
            <person name="Obille A."/>
            <person name="Becker A."/>
            <person name="Abrahante J.E."/>
            <person name="Garbe J."/>
            <person name="Badalamenti J.P."/>
            <person name="Herman A."/>
            <person name="Mangelson H."/>
            <person name="Liachko I."/>
            <person name="Sullivan S."/>
            <person name="Sone E.D."/>
            <person name="Koren S."/>
            <person name="Silverstein K.A.T."/>
            <person name="Beckman K.B."/>
            <person name="Gohl D.M."/>
        </authorList>
    </citation>
    <scope>NUCLEOTIDE SEQUENCE</scope>
    <source>
        <strain evidence="1">Duluth1</strain>
        <tissue evidence="1">Whole animal</tissue>
    </source>
</reference>
<dbReference type="EMBL" id="JAIWYP010000001">
    <property type="protein sequence ID" value="KAH3891977.1"/>
    <property type="molecule type" value="Genomic_DNA"/>
</dbReference>
<protein>
    <submittedName>
        <fullName evidence="1">Uncharacterized protein</fullName>
    </submittedName>
</protein>
<accession>A0A9D4S6U0</accession>
<dbReference type="Proteomes" id="UP000828390">
    <property type="component" value="Unassembled WGS sequence"/>
</dbReference>
<keyword evidence="2" id="KW-1185">Reference proteome</keyword>
<proteinExistence type="predicted"/>